<dbReference type="AlphaFoldDB" id="A0A4R3M9W9"/>
<proteinExistence type="predicted"/>
<dbReference type="Proteomes" id="UP000295678">
    <property type="component" value="Unassembled WGS sequence"/>
</dbReference>
<evidence type="ECO:0000313" key="3">
    <source>
        <dbReference type="Proteomes" id="UP000295678"/>
    </source>
</evidence>
<dbReference type="PANTHER" id="PTHR34310:SF9">
    <property type="entry name" value="BLR5716 PROTEIN"/>
    <property type="match status" value="1"/>
</dbReference>
<dbReference type="InterPro" id="IPR038694">
    <property type="entry name" value="DUF427_sf"/>
</dbReference>
<sequence>MHIPDRNHPITIAPAGIRVTVVLAGEAVASSDRALVLDEAGCVPVYYLPREDVAMHLLEASGRTTSCPYKGLASHYSIPLVGELGADAAWSYVEPQPVVAVIAGHLAFDPDRATIMLGEV</sequence>
<dbReference type="Gene3D" id="2.170.150.40">
    <property type="entry name" value="Domain of unknown function (DUF427)"/>
    <property type="match status" value="1"/>
</dbReference>
<dbReference type="PANTHER" id="PTHR34310">
    <property type="entry name" value="DUF427 DOMAIN PROTEIN (AFU_ORTHOLOGUE AFUA_3G02220)"/>
    <property type="match status" value="1"/>
</dbReference>
<dbReference type="Pfam" id="PF04248">
    <property type="entry name" value="NTP_transf_9"/>
    <property type="match status" value="1"/>
</dbReference>
<dbReference type="RefSeq" id="WP_132806829.1">
    <property type="nucleotide sequence ID" value="NZ_SMAK01000006.1"/>
</dbReference>
<dbReference type="EMBL" id="SMAK01000006">
    <property type="protein sequence ID" value="TCT10006.1"/>
    <property type="molecule type" value="Genomic_DNA"/>
</dbReference>
<evidence type="ECO:0000259" key="1">
    <source>
        <dbReference type="Pfam" id="PF04248"/>
    </source>
</evidence>
<evidence type="ECO:0000313" key="2">
    <source>
        <dbReference type="EMBL" id="TCT10006.1"/>
    </source>
</evidence>
<protein>
    <submittedName>
        <fullName evidence="2">Uncharacterized protein (DUF427 family)</fullName>
    </submittedName>
</protein>
<comment type="caution">
    <text evidence="2">The sequence shown here is derived from an EMBL/GenBank/DDBJ whole genome shotgun (WGS) entry which is preliminary data.</text>
</comment>
<gene>
    <name evidence="2" type="ORF">EDC22_106201</name>
</gene>
<feature type="domain" description="DUF427" evidence="1">
    <location>
        <begin position="19"/>
        <end position="110"/>
    </location>
</feature>
<reference evidence="2 3" key="1">
    <citation type="submission" date="2019-03" db="EMBL/GenBank/DDBJ databases">
        <title>Genomic Encyclopedia of Type Strains, Phase IV (KMG-IV): sequencing the most valuable type-strain genomes for metagenomic binning, comparative biology and taxonomic classification.</title>
        <authorList>
            <person name="Goeker M."/>
        </authorList>
    </citation>
    <scope>NUCLEOTIDE SEQUENCE [LARGE SCALE GENOMIC DNA]</scope>
    <source>
        <strain evidence="2 3">DSM 19345</strain>
    </source>
</reference>
<name>A0A4R3M9W9_9HYPH</name>
<dbReference type="InterPro" id="IPR007361">
    <property type="entry name" value="DUF427"/>
</dbReference>
<dbReference type="OrthoDB" id="9815163at2"/>
<accession>A0A4R3M9W9</accession>
<organism evidence="2 3">
    <name type="scientific">Tepidamorphus gemmatus</name>
    <dbReference type="NCBI Taxonomy" id="747076"/>
    <lineage>
        <taxon>Bacteria</taxon>
        <taxon>Pseudomonadati</taxon>
        <taxon>Pseudomonadota</taxon>
        <taxon>Alphaproteobacteria</taxon>
        <taxon>Hyphomicrobiales</taxon>
        <taxon>Tepidamorphaceae</taxon>
        <taxon>Tepidamorphus</taxon>
    </lineage>
</organism>
<keyword evidence="3" id="KW-1185">Reference proteome</keyword>